<keyword evidence="1" id="KW-0732">Signal</keyword>
<organism evidence="2 3">
    <name type="scientific">Hallella bergensis DSM 17361</name>
    <dbReference type="NCBI Taxonomy" id="585502"/>
    <lineage>
        <taxon>Bacteria</taxon>
        <taxon>Pseudomonadati</taxon>
        <taxon>Bacteroidota</taxon>
        <taxon>Bacteroidia</taxon>
        <taxon>Bacteroidales</taxon>
        <taxon>Prevotellaceae</taxon>
        <taxon>Hallella</taxon>
    </lineage>
</organism>
<feature type="signal peptide" evidence="1">
    <location>
        <begin position="1"/>
        <end position="18"/>
    </location>
</feature>
<dbReference type="InterPro" id="IPR025347">
    <property type="entry name" value="DUF4251"/>
</dbReference>
<comment type="caution">
    <text evidence="2">The sequence shown here is derived from an EMBL/GenBank/DDBJ whole genome shotgun (WGS) entry which is preliminary data.</text>
</comment>
<evidence type="ECO:0008006" key="4">
    <source>
        <dbReference type="Google" id="ProtNLM"/>
    </source>
</evidence>
<dbReference type="HOGENOM" id="CLU_122390_1_0_10"/>
<dbReference type="Proteomes" id="UP000003160">
    <property type="component" value="Unassembled WGS sequence"/>
</dbReference>
<evidence type="ECO:0000313" key="3">
    <source>
        <dbReference type="Proteomes" id="UP000003160"/>
    </source>
</evidence>
<proteinExistence type="predicted"/>
<dbReference type="EMBL" id="ACKS01000082">
    <property type="protein sequence ID" value="EFA43323.1"/>
    <property type="molecule type" value="Genomic_DNA"/>
</dbReference>
<evidence type="ECO:0000313" key="2">
    <source>
        <dbReference type="EMBL" id="EFA43323.1"/>
    </source>
</evidence>
<keyword evidence="3" id="KW-1185">Reference proteome</keyword>
<dbReference type="Pfam" id="PF14059">
    <property type="entry name" value="DUF4251"/>
    <property type="match status" value="1"/>
</dbReference>
<name>D1PZ89_9BACT</name>
<dbReference type="RefSeq" id="WP_007174377.1">
    <property type="nucleotide sequence ID" value="NZ_GG704781.1"/>
</dbReference>
<dbReference type="AlphaFoldDB" id="D1PZ89"/>
<accession>D1PZ89</accession>
<gene>
    <name evidence="2" type="ORF">HMPREF0645_2274</name>
</gene>
<protein>
    <recommendedName>
        <fullName evidence="4">DUF4251 domain-containing protein</fullName>
    </recommendedName>
</protein>
<feature type="chain" id="PRO_5003026818" description="DUF4251 domain-containing protein" evidence="1">
    <location>
        <begin position="19"/>
        <end position="165"/>
    </location>
</feature>
<evidence type="ECO:0000256" key="1">
    <source>
        <dbReference type="SAM" id="SignalP"/>
    </source>
</evidence>
<dbReference type="Gene3D" id="2.40.128.410">
    <property type="match status" value="1"/>
</dbReference>
<reference evidence="2 3" key="1">
    <citation type="submission" date="2009-10" db="EMBL/GenBank/DDBJ databases">
        <authorList>
            <person name="Qin X."/>
            <person name="Bachman B."/>
            <person name="Battles P."/>
            <person name="Bell A."/>
            <person name="Bess C."/>
            <person name="Bickham C."/>
            <person name="Chaboub L."/>
            <person name="Chen D."/>
            <person name="Coyle M."/>
            <person name="Deiros D.R."/>
            <person name="Dinh H."/>
            <person name="Forbes L."/>
            <person name="Fowler G."/>
            <person name="Francisco L."/>
            <person name="Fu Q."/>
            <person name="Gubbala S."/>
            <person name="Hale W."/>
            <person name="Han Y."/>
            <person name="Hemphill L."/>
            <person name="Highlander S.K."/>
            <person name="Hirani K."/>
            <person name="Hogues M."/>
            <person name="Jackson L."/>
            <person name="Jakkamsetti A."/>
            <person name="Javaid M."/>
            <person name="Jiang H."/>
            <person name="Korchina V."/>
            <person name="Kovar C."/>
            <person name="Lara F."/>
            <person name="Lee S."/>
            <person name="Mata R."/>
            <person name="Mathew T."/>
            <person name="Moen C."/>
            <person name="Morales K."/>
            <person name="Munidasa M."/>
            <person name="Nazareth L."/>
            <person name="Ngo R."/>
            <person name="Nguyen L."/>
            <person name="Okwuonu G."/>
            <person name="Ongeri F."/>
            <person name="Patil S."/>
            <person name="Petrosino J."/>
            <person name="Pham C."/>
            <person name="Pham P."/>
            <person name="Pu L.-L."/>
            <person name="Puazo M."/>
            <person name="Raj R."/>
            <person name="Reid J."/>
            <person name="Rouhana J."/>
            <person name="Saada N."/>
            <person name="Shang Y."/>
            <person name="Simmons D."/>
            <person name="Thornton R."/>
            <person name="Warren J."/>
            <person name="Weissenberger G."/>
            <person name="Zhang J."/>
            <person name="Zhang L."/>
            <person name="Zhou C."/>
            <person name="Zhu D."/>
            <person name="Muzny D."/>
            <person name="Worley K."/>
            <person name="Gibbs R."/>
        </authorList>
    </citation>
    <scope>NUCLEOTIDE SEQUENCE [LARGE SCALE GENOMIC DNA]</scope>
    <source>
        <strain evidence="2 3">DSM 17361</strain>
    </source>
</reference>
<sequence length="165" mass="18882">MKHVLGILVAACCLMACATTKTKDQREAEEQQAYRQITDSVHNRSFTVEINYVTPRKLQPRFLTSEYIVRVQGDTIVSFLPYFGVAYRADIANQSRSPLDFKSAITDFRAGWTKKKKMHIKLKTRNNMDYITYGLDIFTNGNVSLDVTPTDRESITFTGRLITDQ</sequence>
<dbReference type="OrthoDB" id="1097715at2"/>